<dbReference type="Proteomes" id="UP000284842">
    <property type="component" value="Unassembled WGS sequence"/>
</dbReference>
<keyword evidence="2 4" id="KW-0694">RNA-binding</keyword>
<feature type="domain" description="RRM" evidence="6">
    <location>
        <begin position="262"/>
        <end position="340"/>
    </location>
</feature>
<evidence type="ECO:0000256" key="5">
    <source>
        <dbReference type="SAM" id="MobiDB-lite"/>
    </source>
</evidence>
<evidence type="ECO:0000256" key="3">
    <source>
        <dbReference type="ARBA" id="ARBA00023242"/>
    </source>
</evidence>
<dbReference type="STRING" id="181874.A0A409VRW7"/>
<organism evidence="7 8">
    <name type="scientific">Panaeolus cyanescens</name>
    <dbReference type="NCBI Taxonomy" id="181874"/>
    <lineage>
        <taxon>Eukaryota</taxon>
        <taxon>Fungi</taxon>
        <taxon>Dikarya</taxon>
        <taxon>Basidiomycota</taxon>
        <taxon>Agaricomycotina</taxon>
        <taxon>Agaricomycetes</taxon>
        <taxon>Agaricomycetidae</taxon>
        <taxon>Agaricales</taxon>
        <taxon>Agaricineae</taxon>
        <taxon>Galeropsidaceae</taxon>
        <taxon>Panaeolus</taxon>
    </lineage>
</organism>
<sequence length="456" mass="51066">MPSKSTTKSATKTKEKKSTSTPIVETPAAAEPSKPAKSLKRKKDAEPAVDSDKKDTEEPSKATKKAKKDVQEKPKSAKAPKAVEETEMEVEEPAKPSKPSKKADKKKTESVAAPEPAASPAKDEAPSKPSKKEKSASKPSSSAPAPLVSISKENTQKPKPSKKASSSAAPKKKSKAPTPQPEESDDEEEEKPEQEGEDASEDEEDEGHLHGFSTDEDSSDDDAMDDEPTEFDMGKLPTIAKDDATVKKKLEKAKKLHSEDRGVLYLGRIPHGFYEEQMKAYFSQFGDVTRIRLSRNKKTGRSKHYGFIEFESAAVAKIVAETMDNYLMMGHILRCKLIPKDEVHPELWVGANRKWRVVPQDQVARAAHNKPRTEDEQKKAERRLLKRQEQRKKKLAEMGIKYNFDAVGYVWFFHPSSIFKWLTFNFQENRTDSSLETTLLYIISTAPQKQSLFCLF</sequence>
<accession>A0A409VRW7</accession>
<proteinExistence type="predicted"/>
<evidence type="ECO:0000313" key="8">
    <source>
        <dbReference type="Proteomes" id="UP000284842"/>
    </source>
</evidence>
<dbReference type="InterPro" id="IPR035979">
    <property type="entry name" value="RBD_domain_sf"/>
</dbReference>
<dbReference type="SUPFAM" id="SSF54928">
    <property type="entry name" value="RNA-binding domain, RBD"/>
    <property type="match status" value="1"/>
</dbReference>
<dbReference type="InParanoid" id="A0A409VRW7"/>
<comment type="subcellular location">
    <subcellularLocation>
        <location evidence="1">Nucleus</location>
        <location evidence="1">Nucleolus</location>
    </subcellularLocation>
</comment>
<evidence type="ECO:0000313" key="7">
    <source>
        <dbReference type="EMBL" id="PPQ69012.1"/>
    </source>
</evidence>
<dbReference type="OrthoDB" id="21467at2759"/>
<dbReference type="SMART" id="SM00360">
    <property type="entry name" value="RRM"/>
    <property type="match status" value="1"/>
</dbReference>
<dbReference type="PROSITE" id="PS50102">
    <property type="entry name" value="RRM"/>
    <property type="match status" value="1"/>
</dbReference>
<feature type="compositionally biased region" description="Low complexity" evidence="5">
    <location>
        <begin position="27"/>
        <end position="36"/>
    </location>
</feature>
<evidence type="ECO:0000256" key="1">
    <source>
        <dbReference type="ARBA" id="ARBA00004604"/>
    </source>
</evidence>
<name>A0A409VRW7_9AGAR</name>
<protein>
    <recommendedName>
        <fullName evidence="6">RRM domain-containing protein</fullName>
    </recommendedName>
</protein>
<dbReference type="InterPro" id="IPR000504">
    <property type="entry name" value="RRM_dom"/>
</dbReference>
<feature type="compositionally biased region" description="Basic and acidic residues" evidence="5">
    <location>
        <begin position="121"/>
        <end position="136"/>
    </location>
</feature>
<dbReference type="Gene3D" id="3.30.70.330">
    <property type="match status" value="1"/>
</dbReference>
<evidence type="ECO:0000259" key="6">
    <source>
        <dbReference type="PROSITE" id="PS50102"/>
    </source>
</evidence>
<feature type="compositionally biased region" description="Low complexity" evidence="5">
    <location>
        <begin position="110"/>
        <end position="120"/>
    </location>
</feature>
<dbReference type="EMBL" id="NHTK01005995">
    <property type="protein sequence ID" value="PPQ69012.1"/>
    <property type="molecule type" value="Genomic_DNA"/>
</dbReference>
<feature type="compositionally biased region" description="Low complexity" evidence="5">
    <location>
        <begin position="137"/>
        <end position="146"/>
    </location>
</feature>
<dbReference type="GO" id="GO:0003723">
    <property type="term" value="F:RNA binding"/>
    <property type="evidence" value="ECO:0007669"/>
    <property type="project" value="UniProtKB-UniRule"/>
</dbReference>
<dbReference type="InterPro" id="IPR012677">
    <property type="entry name" value="Nucleotide-bd_a/b_plait_sf"/>
</dbReference>
<feature type="compositionally biased region" description="Acidic residues" evidence="5">
    <location>
        <begin position="182"/>
        <end position="206"/>
    </location>
</feature>
<dbReference type="Pfam" id="PF00076">
    <property type="entry name" value="RRM_1"/>
    <property type="match status" value="1"/>
</dbReference>
<dbReference type="PANTHER" id="PTHR46754">
    <property type="entry name" value="MKI67 FHA DOMAIN-INTERACTING NUCLEOLAR PHOSPHOPROTEIN"/>
    <property type="match status" value="1"/>
</dbReference>
<dbReference type="AlphaFoldDB" id="A0A409VRW7"/>
<feature type="region of interest" description="Disordered" evidence="5">
    <location>
        <begin position="1"/>
        <end position="238"/>
    </location>
</feature>
<evidence type="ECO:0000256" key="4">
    <source>
        <dbReference type="PROSITE-ProRule" id="PRU00176"/>
    </source>
</evidence>
<feature type="compositionally biased region" description="Low complexity" evidence="5">
    <location>
        <begin position="1"/>
        <end position="10"/>
    </location>
</feature>
<gene>
    <name evidence="7" type="ORF">CVT24_000087</name>
</gene>
<keyword evidence="3" id="KW-0539">Nucleus</keyword>
<evidence type="ECO:0000256" key="2">
    <source>
        <dbReference type="ARBA" id="ARBA00022884"/>
    </source>
</evidence>
<dbReference type="CDD" id="cd12307">
    <property type="entry name" value="RRM_NIFK_like"/>
    <property type="match status" value="1"/>
</dbReference>
<feature type="compositionally biased region" description="Basic and acidic residues" evidence="5">
    <location>
        <begin position="43"/>
        <end position="61"/>
    </location>
</feature>
<feature type="compositionally biased region" description="Acidic residues" evidence="5">
    <location>
        <begin position="214"/>
        <end position="230"/>
    </location>
</feature>
<comment type="caution">
    <text evidence="7">The sequence shown here is derived from an EMBL/GenBank/DDBJ whole genome shotgun (WGS) entry which is preliminary data.</text>
</comment>
<keyword evidence="8" id="KW-1185">Reference proteome</keyword>
<dbReference type="GO" id="GO:0005730">
    <property type="term" value="C:nucleolus"/>
    <property type="evidence" value="ECO:0007669"/>
    <property type="project" value="UniProtKB-SubCell"/>
</dbReference>
<reference evidence="7 8" key="1">
    <citation type="journal article" date="2018" name="Evol. Lett.">
        <title>Horizontal gene cluster transfer increased hallucinogenic mushroom diversity.</title>
        <authorList>
            <person name="Reynolds H.T."/>
            <person name="Vijayakumar V."/>
            <person name="Gluck-Thaler E."/>
            <person name="Korotkin H.B."/>
            <person name="Matheny P.B."/>
            <person name="Slot J.C."/>
        </authorList>
    </citation>
    <scope>NUCLEOTIDE SEQUENCE [LARGE SCALE GENOMIC DNA]</scope>
    <source>
        <strain evidence="7 8">2629</strain>
    </source>
</reference>